<dbReference type="CDD" id="cd00093">
    <property type="entry name" value="HTH_XRE"/>
    <property type="match status" value="1"/>
</dbReference>
<feature type="compositionally biased region" description="Polar residues" evidence="1">
    <location>
        <begin position="110"/>
        <end position="135"/>
    </location>
</feature>
<keyword evidence="2" id="KW-0812">Transmembrane</keyword>
<feature type="transmembrane region" description="Helical" evidence="2">
    <location>
        <begin position="223"/>
        <end position="243"/>
    </location>
</feature>
<dbReference type="Pfam" id="PF13560">
    <property type="entry name" value="HTH_31"/>
    <property type="match status" value="1"/>
</dbReference>
<feature type="region of interest" description="Disordered" evidence="1">
    <location>
        <begin position="110"/>
        <end position="149"/>
    </location>
</feature>
<protein>
    <recommendedName>
        <fullName evidence="5">Helix-turn-helix protein</fullName>
    </recommendedName>
</protein>
<dbReference type="InterPro" id="IPR001387">
    <property type="entry name" value="Cro/C1-type_HTH"/>
</dbReference>
<evidence type="ECO:0000313" key="3">
    <source>
        <dbReference type="EMBL" id="MDR6592519.1"/>
    </source>
</evidence>
<comment type="caution">
    <text evidence="3">The sequence shown here is derived from an EMBL/GenBank/DDBJ whole genome shotgun (WGS) entry which is preliminary data.</text>
</comment>
<name>A0ABU1PPD6_9PSEU</name>
<sequence length="277" mass="30020">MNDRDAPARRPNEEYTLQVRGVLDVVTPREFLDLLNAMRRTKELSYTQIGKRAGKGMSRSTAQAMLTSDELPSLTHLRLFLKACRVTQEETQLWINSLHRVNHLHRSITSNDSGVATANPLSDANAPSSRPSMPTYSEARTAVPPGTTTTVEATPARRAETGVPAVPEPGGVQVAAARQGFAGVADALRFGFLVRALLALGVLVGMLTGSAIAMQHYGVSHEIMLAVYCIISLTVSSWAGIAWHYRPDIRSSEVISHEETSEIFGVHPKAAKPIIGE</sequence>
<evidence type="ECO:0000256" key="1">
    <source>
        <dbReference type="SAM" id="MobiDB-lite"/>
    </source>
</evidence>
<organism evidence="3 4">
    <name type="scientific">Saccharothrix longispora</name>
    <dbReference type="NCBI Taxonomy" id="33920"/>
    <lineage>
        <taxon>Bacteria</taxon>
        <taxon>Bacillati</taxon>
        <taxon>Actinomycetota</taxon>
        <taxon>Actinomycetes</taxon>
        <taxon>Pseudonocardiales</taxon>
        <taxon>Pseudonocardiaceae</taxon>
        <taxon>Saccharothrix</taxon>
    </lineage>
</organism>
<feature type="transmembrane region" description="Helical" evidence="2">
    <location>
        <begin position="196"/>
        <end position="217"/>
    </location>
</feature>
<keyword evidence="2" id="KW-1133">Transmembrane helix</keyword>
<accession>A0ABU1PPD6</accession>
<evidence type="ECO:0000313" key="4">
    <source>
        <dbReference type="Proteomes" id="UP001268819"/>
    </source>
</evidence>
<keyword evidence="2" id="KW-0472">Membrane</keyword>
<proteinExistence type="predicted"/>
<evidence type="ECO:0008006" key="5">
    <source>
        <dbReference type="Google" id="ProtNLM"/>
    </source>
</evidence>
<keyword evidence="4" id="KW-1185">Reference proteome</keyword>
<gene>
    <name evidence="3" type="ORF">J2S66_000903</name>
</gene>
<evidence type="ECO:0000256" key="2">
    <source>
        <dbReference type="SAM" id="Phobius"/>
    </source>
</evidence>
<dbReference type="RefSeq" id="WP_310304111.1">
    <property type="nucleotide sequence ID" value="NZ_BAAAXB010000001.1"/>
</dbReference>
<reference evidence="3 4" key="1">
    <citation type="submission" date="2023-07" db="EMBL/GenBank/DDBJ databases">
        <title>Sequencing the genomes of 1000 actinobacteria strains.</title>
        <authorList>
            <person name="Klenk H.-P."/>
        </authorList>
    </citation>
    <scope>NUCLEOTIDE SEQUENCE [LARGE SCALE GENOMIC DNA]</scope>
    <source>
        <strain evidence="3 4">DSM 43749</strain>
    </source>
</reference>
<dbReference type="Proteomes" id="UP001268819">
    <property type="component" value="Unassembled WGS sequence"/>
</dbReference>
<dbReference type="EMBL" id="JAVDSG010000001">
    <property type="protein sequence ID" value="MDR6592519.1"/>
    <property type="molecule type" value="Genomic_DNA"/>
</dbReference>